<keyword evidence="3" id="KW-1185">Reference proteome</keyword>
<dbReference type="EMBL" id="CP063767">
    <property type="protein sequence ID" value="QOY61018.1"/>
    <property type="molecule type" value="Genomic_DNA"/>
</dbReference>
<evidence type="ECO:0000313" key="2">
    <source>
        <dbReference type="EMBL" id="QOY61018.1"/>
    </source>
</evidence>
<dbReference type="AlphaFoldDB" id="A0A7S7M9C4"/>
<dbReference type="PANTHER" id="PTHR10824:SF4">
    <property type="entry name" value="ACYL-COENZYME A THIOESTERASE 1-LIKE"/>
    <property type="match status" value="1"/>
</dbReference>
<dbReference type="GO" id="GO:0006631">
    <property type="term" value="P:fatty acid metabolic process"/>
    <property type="evidence" value="ECO:0007669"/>
    <property type="project" value="TreeGrafter"/>
</dbReference>
<sequence length="285" mass="32167">MGLTKTSVRHDGFDATLFPAADRKGKVVITLSGSEGGLRHAEKMARHLQGQGMPALALGYFGTGETQEFLSRVPLEYVDAAIGWLRGRGYQRIAVEGLSKGAEYAAAAATTFSEISCAVLKTPAWFYGEGIMKGAPSGASCWTYRGQELPYTPYRERSFPSKRDILRRAEYDILSLNAKRYVRQASAVPIERIAGRVLFFSTEADTVWPSSESAKKLEDRLVREGFAYPYPYEHVCFDFMSHLMLEDANRLVRVLFRSEREHPRECAEERASMSSKMHDWLERVW</sequence>
<organism evidence="2 3">
    <name type="scientific">Thermophilibacter immobilis</name>
    <dbReference type="NCBI Taxonomy" id="2779519"/>
    <lineage>
        <taxon>Bacteria</taxon>
        <taxon>Bacillati</taxon>
        <taxon>Actinomycetota</taxon>
        <taxon>Coriobacteriia</taxon>
        <taxon>Coriobacteriales</taxon>
        <taxon>Atopobiaceae</taxon>
        <taxon>Thermophilibacter</taxon>
    </lineage>
</organism>
<dbReference type="KEGG" id="tio:INP52_02070"/>
<dbReference type="Gene3D" id="3.40.50.1820">
    <property type="entry name" value="alpha/beta hydrolase"/>
    <property type="match status" value="1"/>
</dbReference>
<dbReference type="InterPro" id="IPR014940">
    <property type="entry name" value="BAAT_C"/>
</dbReference>
<dbReference type="SUPFAM" id="SSF53474">
    <property type="entry name" value="alpha/beta-Hydrolases"/>
    <property type="match status" value="1"/>
</dbReference>
<protein>
    <recommendedName>
        <fullName evidence="1">BAAT/Acyl-CoA thioester hydrolase C-terminal domain-containing protein</fullName>
    </recommendedName>
</protein>
<gene>
    <name evidence="2" type="ORF">INP52_02070</name>
</gene>
<name>A0A7S7M9C4_9ACTN</name>
<dbReference type="GO" id="GO:0047617">
    <property type="term" value="F:fatty acyl-CoA hydrolase activity"/>
    <property type="evidence" value="ECO:0007669"/>
    <property type="project" value="TreeGrafter"/>
</dbReference>
<feature type="domain" description="BAAT/Acyl-CoA thioester hydrolase C-terminal" evidence="1">
    <location>
        <begin position="73"/>
        <end position="243"/>
    </location>
</feature>
<evidence type="ECO:0000313" key="3">
    <source>
        <dbReference type="Proteomes" id="UP000593735"/>
    </source>
</evidence>
<evidence type="ECO:0000259" key="1">
    <source>
        <dbReference type="Pfam" id="PF08840"/>
    </source>
</evidence>
<dbReference type="PANTHER" id="PTHR10824">
    <property type="entry name" value="ACYL-COENZYME A THIOESTERASE-RELATED"/>
    <property type="match status" value="1"/>
</dbReference>
<dbReference type="InterPro" id="IPR029058">
    <property type="entry name" value="AB_hydrolase_fold"/>
</dbReference>
<accession>A0A7S7M9C4</accession>
<dbReference type="RefSeq" id="WP_194371973.1">
    <property type="nucleotide sequence ID" value="NZ_CP063767.1"/>
</dbReference>
<dbReference type="Pfam" id="PF08840">
    <property type="entry name" value="BAAT_C"/>
    <property type="match status" value="1"/>
</dbReference>
<dbReference type="GO" id="GO:0006637">
    <property type="term" value="P:acyl-CoA metabolic process"/>
    <property type="evidence" value="ECO:0007669"/>
    <property type="project" value="TreeGrafter"/>
</dbReference>
<proteinExistence type="predicted"/>
<reference evidence="2 3" key="1">
    <citation type="submission" date="2020-10" db="EMBL/GenBank/DDBJ databases">
        <title>Olsenella immobilis sp.nov., isolated from the mud in a fermentation cellar used for the production of Chinese strong-flavoured liquor.</title>
        <authorList>
            <person name="Lu L."/>
        </authorList>
    </citation>
    <scope>NUCLEOTIDE SEQUENCE [LARGE SCALE GENOMIC DNA]</scope>
    <source>
        <strain evidence="2 3">LZLJ-2</strain>
    </source>
</reference>
<dbReference type="Proteomes" id="UP000593735">
    <property type="component" value="Chromosome"/>
</dbReference>